<keyword evidence="5" id="KW-1273">Viral capsid maturation</keyword>
<keyword evidence="3" id="KW-0378">Hydrolase</keyword>
<accession>A0A0U4JG80</accession>
<evidence type="ECO:0000256" key="4">
    <source>
        <dbReference type="ARBA" id="ARBA00022950"/>
    </source>
</evidence>
<dbReference type="GO" id="GO:0006508">
    <property type="term" value="P:proteolysis"/>
    <property type="evidence" value="ECO:0007669"/>
    <property type="project" value="UniProtKB-KW"/>
</dbReference>
<evidence type="ECO:0000256" key="5">
    <source>
        <dbReference type="ARBA" id="ARBA00023045"/>
    </source>
</evidence>
<keyword evidence="1" id="KW-1188">Viral release from host cell</keyword>
<evidence type="ECO:0000313" key="9">
    <source>
        <dbReference type="Proteomes" id="UP000223164"/>
    </source>
</evidence>
<keyword evidence="9" id="KW-1185">Reference proteome</keyword>
<gene>
    <name evidence="8" type="primary">6</name>
    <name evidence="8" type="ORF">GALAXY_6</name>
</gene>
<evidence type="ECO:0000313" key="8">
    <source>
        <dbReference type="EMBL" id="ALY08852.1"/>
    </source>
</evidence>
<keyword evidence="2 8" id="KW-0645">Protease</keyword>
<evidence type="ECO:0000256" key="3">
    <source>
        <dbReference type="ARBA" id="ARBA00022801"/>
    </source>
</evidence>
<reference evidence="8 9" key="1">
    <citation type="submission" date="2015-11" db="EMBL/GenBank/DDBJ databases">
        <authorList>
            <person name="Park Y."/>
            <person name="Guerrero C.A."/>
            <person name="Garlena R.A."/>
            <person name="Russell D.A."/>
            <person name="Pope W.H."/>
            <person name="Jacobs-Sera D."/>
            <person name="Hendrix R.W."/>
            <person name="Hatfull G.F."/>
        </authorList>
    </citation>
    <scope>NUCLEOTIDE SEQUENCE [LARGE SCALE GENOMIC DNA]</scope>
</reference>
<dbReference type="Proteomes" id="UP000223164">
    <property type="component" value="Segment"/>
</dbReference>
<sequence length="252" mass="26648">MALKTRNAAVQLKAGPADGLEEGQFEAYASVFGNVDSYGDVVQPGAFTESLKEWADSGNLLPVLFGHNMSDPEYNIGHVISAVEDEKGLRVRAQLDLETPKGLATYRLLKGRRISQMSFAYDVLDASWGELDGMEVLELKRLKVYEVSVVPIGANQETEILAVKAAADVLAGGAKEGRVLASKHLDSLRSAHEAIGAVLAAAEVANDQEKASGKGPVNDEGGAAVKSEEPAPSPSARTLAWEAFEAELAASV</sequence>
<evidence type="ECO:0000259" key="7">
    <source>
        <dbReference type="Pfam" id="PF04586"/>
    </source>
</evidence>
<dbReference type="EMBL" id="KU160644">
    <property type="protein sequence ID" value="ALY08852.1"/>
    <property type="molecule type" value="Genomic_DNA"/>
</dbReference>
<dbReference type="GO" id="GO:0008233">
    <property type="term" value="F:peptidase activity"/>
    <property type="evidence" value="ECO:0007669"/>
    <property type="project" value="UniProtKB-KW"/>
</dbReference>
<dbReference type="OrthoDB" id="7308at10239"/>
<evidence type="ECO:0000256" key="2">
    <source>
        <dbReference type="ARBA" id="ARBA00022670"/>
    </source>
</evidence>
<feature type="region of interest" description="Disordered" evidence="6">
    <location>
        <begin position="207"/>
        <end position="237"/>
    </location>
</feature>
<dbReference type="InterPro" id="IPR006433">
    <property type="entry name" value="Prohead_protease"/>
</dbReference>
<evidence type="ECO:0000256" key="1">
    <source>
        <dbReference type="ARBA" id="ARBA00022612"/>
    </source>
</evidence>
<dbReference type="GO" id="GO:0046797">
    <property type="term" value="P:viral procapsid maturation"/>
    <property type="evidence" value="ECO:0007669"/>
    <property type="project" value="UniProtKB-KW"/>
</dbReference>
<feature type="domain" description="Prohead serine protease" evidence="7">
    <location>
        <begin position="22"/>
        <end position="164"/>
    </location>
</feature>
<keyword evidence="4" id="KW-0118">Viral capsid assembly</keyword>
<evidence type="ECO:0000256" key="6">
    <source>
        <dbReference type="SAM" id="MobiDB-lite"/>
    </source>
</evidence>
<dbReference type="InterPro" id="IPR054613">
    <property type="entry name" value="Peptidase_S78_dom"/>
</dbReference>
<proteinExistence type="predicted"/>
<organism evidence="8 9">
    <name type="scientific">Arthrobacter phage Galaxy</name>
    <dbReference type="NCBI Taxonomy" id="1772326"/>
    <lineage>
        <taxon>Viruses</taxon>
        <taxon>Duplodnaviria</taxon>
        <taxon>Heunggongvirae</taxon>
        <taxon>Uroviricota</taxon>
        <taxon>Caudoviricetes</taxon>
        <taxon>Galaxyvirus</taxon>
        <taxon>Galaxyvirus galaxy</taxon>
    </lineage>
</organism>
<dbReference type="KEGG" id="vg:40069874"/>
<dbReference type="NCBIfam" id="TIGR01543">
    <property type="entry name" value="proheadase_HK97"/>
    <property type="match status" value="1"/>
</dbReference>
<dbReference type="Pfam" id="PF04586">
    <property type="entry name" value="Peptidase_S78"/>
    <property type="match status" value="1"/>
</dbReference>
<dbReference type="GeneID" id="40069874"/>
<dbReference type="RefSeq" id="YP_009594352.1">
    <property type="nucleotide sequence ID" value="NC_041876.1"/>
</dbReference>
<name>A0A0U4JG80_9CAUD</name>
<protein>
    <submittedName>
        <fullName evidence="8">Capsid maturation protease</fullName>
    </submittedName>
</protein>